<name>A0A837PAQ8_LACPN</name>
<gene>
    <name evidence="2" type="ORF">WJL_1344</name>
</gene>
<dbReference type="Proteomes" id="UP000050511">
    <property type="component" value="Unassembled WGS sequence"/>
</dbReference>
<feature type="compositionally biased region" description="Basic and acidic residues" evidence="1">
    <location>
        <begin position="1"/>
        <end position="11"/>
    </location>
</feature>
<organism evidence="2 3">
    <name type="scientific">Lactiplantibacillus plantarum WJL</name>
    <dbReference type="NCBI Taxonomy" id="1350466"/>
    <lineage>
        <taxon>Bacteria</taxon>
        <taxon>Bacillati</taxon>
        <taxon>Bacillota</taxon>
        <taxon>Bacilli</taxon>
        <taxon>Lactobacillales</taxon>
        <taxon>Lactobacillaceae</taxon>
        <taxon>Lactiplantibacillus</taxon>
    </lineage>
</organism>
<dbReference type="EMBL" id="LKLZ01000003">
    <property type="protein sequence ID" value="KPN44267.1"/>
    <property type="molecule type" value="Genomic_DNA"/>
</dbReference>
<feature type="region of interest" description="Disordered" evidence="1">
    <location>
        <begin position="1"/>
        <end position="32"/>
    </location>
</feature>
<accession>A0A837PAQ8</accession>
<evidence type="ECO:0000313" key="2">
    <source>
        <dbReference type="EMBL" id="KPN44267.1"/>
    </source>
</evidence>
<proteinExistence type="predicted"/>
<sequence length="64" mass="7500">MNREYHPKWMADDTQEADDRVEDGPGKPNAFSTLPEIKEYLDKLDVDYSQARLKNDFVRLLEAN</sequence>
<dbReference type="AlphaFoldDB" id="A0A837PAQ8"/>
<evidence type="ECO:0000256" key="1">
    <source>
        <dbReference type="SAM" id="MobiDB-lite"/>
    </source>
</evidence>
<comment type="caution">
    <text evidence="2">The sequence shown here is derived from an EMBL/GenBank/DDBJ whole genome shotgun (WGS) entry which is preliminary data.</text>
</comment>
<protein>
    <recommendedName>
        <fullName evidence="4">HeH/LEM domain-containing protein</fullName>
    </recommendedName>
</protein>
<evidence type="ECO:0000313" key="3">
    <source>
        <dbReference type="Proteomes" id="UP000050511"/>
    </source>
</evidence>
<evidence type="ECO:0008006" key="4">
    <source>
        <dbReference type="Google" id="ProtNLM"/>
    </source>
</evidence>
<reference evidence="2 3" key="1">
    <citation type="submission" date="2015-10" db="EMBL/GenBank/DDBJ databases">
        <title>Resequencing of Lactobacillus plantarum WJL strain genome.</title>
        <authorList>
            <person name="Martino M.E."/>
        </authorList>
    </citation>
    <scope>NUCLEOTIDE SEQUENCE [LARGE SCALE GENOMIC DNA]</scope>
    <source>
        <strain evidence="2 3">WJL</strain>
    </source>
</reference>